<keyword evidence="9" id="KW-1185">Reference proteome</keyword>
<dbReference type="NCBIfam" id="TIGR00091">
    <property type="entry name" value="tRNA (guanosine(46)-N7)-methyltransferase TrmB"/>
    <property type="match status" value="1"/>
</dbReference>
<dbReference type="EC" id="2.1.1.33" evidence="3"/>
<evidence type="ECO:0000256" key="3">
    <source>
        <dbReference type="ARBA" id="ARBA00011977"/>
    </source>
</evidence>
<dbReference type="InterPro" id="IPR029063">
    <property type="entry name" value="SAM-dependent_MTases_sf"/>
</dbReference>
<dbReference type="Gene3D" id="3.40.50.150">
    <property type="entry name" value="Vaccinia Virus protein VP39"/>
    <property type="match status" value="1"/>
</dbReference>
<proteinExistence type="inferred from homology"/>
<sequence>MIHSCVRRGRITAGQQRALEILWPHYGVETDKVLDLNALFGRVAEKHLEIGFGNGEALVTMAKAHPENDYLGIDMYRPGVGHLLLQIEAAELCNVRVMCADAVEILQRHLPAHSLDSVYLFFPDPWPKRRHDKRRLLQAEFVKLLGQRIKFGGYLHLATDWKAYAEQMLEVLEDAPFFINCV</sequence>
<evidence type="ECO:0000313" key="8">
    <source>
        <dbReference type="EMBL" id="OAD20895.1"/>
    </source>
</evidence>
<dbReference type="InterPro" id="IPR055361">
    <property type="entry name" value="tRNA_methyltr_TrmB_bact"/>
</dbReference>
<reference evidence="8 9" key="1">
    <citation type="submission" date="2016-05" db="EMBL/GenBank/DDBJ databases">
        <title>Single-cell genome of chain-forming Candidatus Thiomargarita nelsonii and comparison to other large sulfur-oxidizing bacteria.</title>
        <authorList>
            <person name="Winkel M."/>
            <person name="Salman V."/>
            <person name="Woyke T."/>
            <person name="Schulz-Vogt H."/>
            <person name="Richter M."/>
            <person name="Flood B."/>
            <person name="Bailey J."/>
            <person name="Amann R."/>
            <person name="Mussmann M."/>
        </authorList>
    </citation>
    <scope>NUCLEOTIDE SEQUENCE [LARGE SCALE GENOMIC DNA]</scope>
    <source>
        <strain evidence="8 9">THI036</strain>
    </source>
</reference>
<dbReference type="Proteomes" id="UP000076962">
    <property type="component" value="Unassembled WGS sequence"/>
</dbReference>
<dbReference type="PANTHER" id="PTHR23417:SF14">
    <property type="entry name" value="PENTACOTRIPEPTIDE-REPEAT REGION OF PRORP DOMAIN-CONTAINING PROTEIN"/>
    <property type="match status" value="1"/>
</dbReference>
<dbReference type="InterPro" id="IPR003358">
    <property type="entry name" value="tRNA_(Gua-N-7)_MeTrfase_Trmb"/>
</dbReference>
<keyword evidence="7" id="KW-0819">tRNA processing</keyword>
<keyword evidence="6" id="KW-0949">S-adenosyl-L-methionine</keyword>
<accession>A0A176RYR3</accession>
<dbReference type="PANTHER" id="PTHR23417">
    <property type="entry name" value="3-DEOXY-D-MANNO-OCTULOSONIC-ACID TRANSFERASE/TRNA GUANINE-N 7 - -METHYLTRANSFERASE"/>
    <property type="match status" value="1"/>
</dbReference>
<protein>
    <recommendedName>
        <fullName evidence="3">tRNA (guanine(46)-N(7))-methyltransferase</fullName>
        <ecNumber evidence="3">2.1.1.33</ecNumber>
    </recommendedName>
</protein>
<gene>
    <name evidence="8" type="ORF">THIOM_003369</name>
</gene>
<comment type="function">
    <text evidence="2">Catalyzes the formation of N(7)-methylguanine at position 46 (m7G46) in tRNA.</text>
</comment>
<evidence type="ECO:0000256" key="5">
    <source>
        <dbReference type="ARBA" id="ARBA00022679"/>
    </source>
</evidence>
<dbReference type="GO" id="GO:0008176">
    <property type="term" value="F:tRNA (guanine(46)-N7)-methyltransferase activity"/>
    <property type="evidence" value="ECO:0007669"/>
    <property type="project" value="UniProtKB-EC"/>
</dbReference>
<dbReference type="AlphaFoldDB" id="A0A176RYR3"/>
<dbReference type="EMBL" id="LUTY01002025">
    <property type="protein sequence ID" value="OAD20895.1"/>
    <property type="molecule type" value="Genomic_DNA"/>
</dbReference>
<name>A0A176RYR3_9GAMM</name>
<evidence type="ECO:0000256" key="2">
    <source>
        <dbReference type="ARBA" id="ARBA00003015"/>
    </source>
</evidence>
<organism evidence="8 9">
    <name type="scientific">Candidatus Thiomargarita nelsonii</name>
    <dbReference type="NCBI Taxonomy" id="1003181"/>
    <lineage>
        <taxon>Bacteria</taxon>
        <taxon>Pseudomonadati</taxon>
        <taxon>Pseudomonadota</taxon>
        <taxon>Gammaproteobacteria</taxon>
        <taxon>Thiotrichales</taxon>
        <taxon>Thiotrichaceae</taxon>
        <taxon>Thiomargarita</taxon>
    </lineage>
</organism>
<evidence type="ECO:0000313" key="9">
    <source>
        <dbReference type="Proteomes" id="UP000076962"/>
    </source>
</evidence>
<dbReference type="PROSITE" id="PS51625">
    <property type="entry name" value="SAM_MT_TRMB"/>
    <property type="match status" value="1"/>
</dbReference>
<evidence type="ECO:0000256" key="7">
    <source>
        <dbReference type="ARBA" id="ARBA00022694"/>
    </source>
</evidence>
<evidence type="ECO:0000256" key="4">
    <source>
        <dbReference type="ARBA" id="ARBA00022603"/>
    </source>
</evidence>
<comment type="caution">
    <text evidence="8">The sequence shown here is derived from an EMBL/GenBank/DDBJ whole genome shotgun (WGS) entry which is preliminary data.</text>
</comment>
<dbReference type="SUPFAM" id="SSF53335">
    <property type="entry name" value="S-adenosyl-L-methionine-dependent methyltransferases"/>
    <property type="match status" value="1"/>
</dbReference>
<evidence type="ECO:0000256" key="1">
    <source>
        <dbReference type="ARBA" id="ARBA00000142"/>
    </source>
</evidence>
<dbReference type="GO" id="GO:0043527">
    <property type="term" value="C:tRNA methyltransferase complex"/>
    <property type="evidence" value="ECO:0007669"/>
    <property type="project" value="TreeGrafter"/>
</dbReference>
<dbReference type="Pfam" id="PF02390">
    <property type="entry name" value="Methyltransf_4"/>
    <property type="match status" value="1"/>
</dbReference>
<feature type="non-terminal residue" evidence="8">
    <location>
        <position position="182"/>
    </location>
</feature>
<evidence type="ECO:0000256" key="6">
    <source>
        <dbReference type="ARBA" id="ARBA00022691"/>
    </source>
</evidence>
<comment type="catalytic activity">
    <reaction evidence="1">
        <text>guanosine(46) in tRNA + S-adenosyl-L-methionine = N(7)-methylguanosine(46) in tRNA + S-adenosyl-L-homocysteine</text>
        <dbReference type="Rhea" id="RHEA:42708"/>
        <dbReference type="Rhea" id="RHEA-COMP:10188"/>
        <dbReference type="Rhea" id="RHEA-COMP:10189"/>
        <dbReference type="ChEBI" id="CHEBI:57856"/>
        <dbReference type="ChEBI" id="CHEBI:59789"/>
        <dbReference type="ChEBI" id="CHEBI:74269"/>
        <dbReference type="ChEBI" id="CHEBI:74480"/>
        <dbReference type="EC" id="2.1.1.33"/>
    </reaction>
</comment>
<keyword evidence="4 8" id="KW-0489">Methyltransferase</keyword>
<keyword evidence="5 8" id="KW-0808">Transferase</keyword>
<dbReference type="HAMAP" id="MF_01057">
    <property type="entry name" value="tRNA_methyltr_TrmB"/>
    <property type="match status" value="1"/>
</dbReference>